<proteinExistence type="predicted"/>
<accession>A0A0W0FY81</accession>
<evidence type="ECO:0000313" key="2">
    <source>
        <dbReference type="Proteomes" id="UP000054988"/>
    </source>
</evidence>
<evidence type="ECO:0000313" key="1">
    <source>
        <dbReference type="EMBL" id="KTB41308.1"/>
    </source>
</evidence>
<dbReference type="AlphaFoldDB" id="A0A0W0FY81"/>
<name>A0A0W0FY81_MONRR</name>
<organism evidence="1 2">
    <name type="scientific">Moniliophthora roreri</name>
    <name type="common">Frosty pod rot fungus</name>
    <name type="synonym">Monilia roreri</name>
    <dbReference type="NCBI Taxonomy" id="221103"/>
    <lineage>
        <taxon>Eukaryota</taxon>
        <taxon>Fungi</taxon>
        <taxon>Dikarya</taxon>
        <taxon>Basidiomycota</taxon>
        <taxon>Agaricomycotina</taxon>
        <taxon>Agaricomycetes</taxon>
        <taxon>Agaricomycetidae</taxon>
        <taxon>Agaricales</taxon>
        <taxon>Marasmiineae</taxon>
        <taxon>Marasmiaceae</taxon>
        <taxon>Moniliophthora</taxon>
    </lineage>
</organism>
<gene>
    <name evidence="1" type="ORF">WG66_6112</name>
</gene>
<sequence length="121" mass="13630">MSMLDLDISCTVPFTNEGLSQNQEHIIHNLTQYLEDLAGHGRGQVGNAHFLVLVAWRDRNDQLETHGIAAGTQLLYEYLELLNTWQETNKSLPSNHISLLPAAFKKDCSGYPLLPVFDDNH</sequence>
<reference evidence="1 2" key="1">
    <citation type="submission" date="2015-12" db="EMBL/GenBank/DDBJ databases">
        <title>Draft genome sequence of Moniliophthora roreri, the causal agent of frosty pod rot of cacao.</title>
        <authorList>
            <person name="Aime M.C."/>
            <person name="Diaz-Valderrama J.R."/>
            <person name="Kijpornyongpan T."/>
            <person name="Phillips-Mora W."/>
        </authorList>
    </citation>
    <scope>NUCLEOTIDE SEQUENCE [LARGE SCALE GENOMIC DNA]</scope>
    <source>
        <strain evidence="1 2">MCA 2952</strain>
    </source>
</reference>
<protein>
    <submittedName>
        <fullName evidence="1">Uncharacterized protein</fullName>
    </submittedName>
</protein>
<comment type="caution">
    <text evidence="1">The sequence shown here is derived from an EMBL/GenBank/DDBJ whole genome shotgun (WGS) entry which is preliminary data.</text>
</comment>
<dbReference type="Proteomes" id="UP000054988">
    <property type="component" value="Unassembled WGS sequence"/>
</dbReference>
<dbReference type="EMBL" id="LATX01001492">
    <property type="protein sequence ID" value="KTB41308.1"/>
    <property type="molecule type" value="Genomic_DNA"/>
</dbReference>